<dbReference type="Proteomes" id="UP000234681">
    <property type="component" value="Chromosome 2"/>
</dbReference>
<dbReference type="EMBL" id="CH473961">
    <property type="protein sequence ID" value="EDM01318.1"/>
    <property type="molecule type" value="Genomic_DNA"/>
</dbReference>
<sequence>MESIRKTCQGERGMLVTGTLERHRDTPFWNQAI</sequence>
<gene>
    <name evidence="1" type="ORF">rCG_41641</name>
</gene>
<evidence type="ECO:0000313" key="1">
    <source>
        <dbReference type="EMBL" id="EDM01318.1"/>
    </source>
</evidence>
<evidence type="ECO:0000313" key="2">
    <source>
        <dbReference type="Proteomes" id="UP000234681"/>
    </source>
</evidence>
<accession>A6II20</accession>
<protein>
    <submittedName>
        <fullName evidence="1">RCG41641</fullName>
    </submittedName>
</protein>
<reference evidence="2" key="1">
    <citation type="submission" date="2005-09" db="EMBL/GenBank/DDBJ databases">
        <authorList>
            <person name="Mural R.J."/>
            <person name="Li P.W."/>
            <person name="Adams M.D."/>
            <person name="Amanatides P.G."/>
            <person name="Baden-Tillson H."/>
            <person name="Barnstead M."/>
            <person name="Chin S.H."/>
            <person name="Dew I."/>
            <person name="Evans C.A."/>
            <person name="Ferriera S."/>
            <person name="Flanigan M."/>
            <person name="Fosler C."/>
            <person name="Glodek A."/>
            <person name="Gu Z."/>
            <person name="Holt R.A."/>
            <person name="Jennings D."/>
            <person name="Kraft C.L."/>
            <person name="Lu F."/>
            <person name="Nguyen T."/>
            <person name="Nusskern D.R."/>
            <person name="Pfannkoch C.M."/>
            <person name="Sitter C."/>
            <person name="Sutton G.G."/>
            <person name="Venter J.C."/>
            <person name="Wang Z."/>
            <person name="Woodage T."/>
            <person name="Zheng X.H."/>
            <person name="Zhong F."/>
        </authorList>
    </citation>
    <scope>NUCLEOTIDE SEQUENCE [LARGE SCALE GENOMIC DNA]</scope>
    <source>
        <strain>BN</strain>
        <strain evidence="2">Sprague-Dawley</strain>
    </source>
</reference>
<name>A6II20_RAT</name>
<dbReference type="AlphaFoldDB" id="A6II20"/>
<organism evidence="1 2">
    <name type="scientific">Rattus norvegicus</name>
    <name type="common">Rat</name>
    <dbReference type="NCBI Taxonomy" id="10116"/>
    <lineage>
        <taxon>Eukaryota</taxon>
        <taxon>Metazoa</taxon>
        <taxon>Chordata</taxon>
        <taxon>Craniata</taxon>
        <taxon>Vertebrata</taxon>
        <taxon>Euteleostomi</taxon>
        <taxon>Mammalia</taxon>
        <taxon>Eutheria</taxon>
        <taxon>Euarchontoglires</taxon>
        <taxon>Glires</taxon>
        <taxon>Rodentia</taxon>
        <taxon>Myomorpha</taxon>
        <taxon>Muroidea</taxon>
        <taxon>Muridae</taxon>
        <taxon>Murinae</taxon>
        <taxon>Rattus</taxon>
    </lineage>
</organism>
<proteinExistence type="predicted"/>